<sequence length="665" mass="70342">MANSAMVCDREPALTPPRWLRPDANEPVDSRPTRAHGRRSRRSSAMVCDPEPALTPPRWLRPDANEPMDSRPTRAHGRRSRRSSWRAAEEMMQRDEAEEYSQHGHGASAASPCGGARSGLGCGGGVSIAVAAASAAAAHAAAASASATEPAECGYAPHATHVALQRVSAAVAVALSDGASTSAVSSDKRQRRSTSGARHSAFEPRADEADGGAPRASPDRALARASLLHMLTLFFDVVSAELLYSQGSKLACVLALGCAALQFYVSFARTRAFVAALMGGRARKPAFIRAFLRCGPFGVLGLDQLLLLDSLGLLAINDVDLGDLAELLPIYRPARLLVSAALHSLPLLTWHCGFALSQWRVGGMRAVSLLRPGARGWALSAACALDAHAVLTSAWRLRAAAAQLSVRARAYALDVAAMRDGPPLHALFTHLVSTYTPSSSHELDVPTRRHLCIALGANRSLRTLNLSLCQIADYELERLAPAVRHNPRLHSLQLGRNQISDDGACILASHLRLSDGLADLRLWDNLIGDLGCAALADALCRNSSLRSLTLYGNRIADEGAAALAAALAVNTSLTSLGLSVNLIGDPGGLALAAALSRNGTLREINLAYNAIGDDGACAFAAHIGQNCALLELGLWDNDFSLEAEEELRTAWVASGRKSHDLNCFA</sequence>
<dbReference type="GO" id="GO:0005096">
    <property type="term" value="F:GTPase activator activity"/>
    <property type="evidence" value="ECO:0007669"/>
    <property type="project" value="UniProtKB-KW"/>
</dbReference>
<organism evidence="5 6">
    <name type="scientific">Diacronema lutheri</name>
    <name type="common">Unicellular marine alga</name>
    <name type="synonym">Monochrysis lutheri</name>
    <dbReference type="NCBI Taxonomy" id="2081491"/>
    <lineage>
        <taxon>Eukaryota</taxon>
        <taxon>Haptista</taxon>
        <taxon>Haptophyta</taxon>
        <taxon>Pavlovophyceae</taxon>
        <taxon>Pavlovales</taxon>
        <taxon>Pavlovaceae</taxon>
        <taxon>Diacronema</taxon>
    </lineage>
</organism>
<evidence type="ECO:0000256" key="1">
    <source>
        <dbReference type="ARBA" id="ARBA00022468"/>
    </source>
</evidence>
<dbReference type="EMBL" id="JAGTXO010000030">
    <property type="protein sequence ID" value="KAG8460816.1"/>
    <property type="molecule type" value="Genomic_DNA"/>
</dbReference>
<dbReference type="PANTHER" id="PTHR24113">
    <property type="entry name" value="RAN GTPASE-ACTIVATING PROTEIN 1"/>
    <property type="match status" value="1"/>
</dbReference>
<feature type="compositionally biased region" description="Basic residues" evidence="4">
    <location>
        <begin position="73"/>
        <end position="84"/>
    </location>
</feature>
<evidence type="ECO:0000256" key="4">
    <source>
        <dbReference type="SAM" id="MobiDB-lite"/>
    </source>
</evidence>
<keyword evidence="3" id="KW-0677">Repeat</keyword>
<dbReference type="Gene3D" id="3.80.10.10">
    <property type="entry name" value="Ribonuclease Inhibitor"/>
    <property type="match status" value="2"/>
</dbReference>
<evidence type="ECO:0000313" key="5">
    <source>
        <dbReference type="EMBL" id="KAG8460816.1"/>
    </source>
</evidence>
<protein>
    <submittedName>
        <fullName evidence="5">Uncharacterized protein</fullName>
    </submittedName>
</protein>
<keyword evidence="6" id="KW-1185">Reference proteome</keyword>
<name>A0A8J5X8N0_DIALT</name>
<dbReference type="GO" id="GO:0006913">
    <property type="term" value="P:nucleocytoplasmic transport"/>
    <property type="evidence" value="ECO:0007669"/>
    <property type="project" value="TreeGrafter"/>
</dbReference>
<dbReference type="AlphaFoldDB" id="A0A8J5X8N0"/>
<feature type="region of interest" description="Disordered" evidence="4">
    <location>
        <begin position="1"/>
        <end position="112"/>
    </location>
</feature>
<dbReference type="PANTHER" id="PTHR24113:SF12">
    <property type="entry name" value="RAN GTPASE-ACTIVATING PROTEIN 1"/>
    <property type="match status" value="1"/>
</dbReference>
<keyword evidence="2" id="KW-0433">Leucine-rich repeat</keyword>
<dbReference type="InterPro" id="IPR001611">
    <property type="entry name" value="Leu-rich_rpt"/>
</dbReference>
<feature type="compositionally biased region" description="Basic and acidic residues" evidence="4">
    <location>
        <begin position="60"/>
        <end position="72"/>
    </location>
</feature>
<dbReference type="SMART" id="SM00368">
    <property type="entry name" value="LRR_RI"/>
    <property type="match status" value="7"/>
</dbReference>
<accession>A0A8J5X8N0</accession>
<dbReference type="GO" id="GO:0031267">
    <property type="term" value="F:small GTPase binding"/>
    <property type="evidence" value="ECO:0007669"/>
    <property type="project" value="TreeGrafter"/>
</dbReference>
<dbReference type="GO" id="GO:0005829">
    <property type="term" value="C:cytosol"/>
    <property type="evidence" value="ECO:0007669"/>
    <property type="project" value="TreeGrafter"/>
</dbReference>
<gene>
    <name evidence="5" type="ORF">KFE25_010871</name>
</gene>
<dbReference type="Proteomes" id="UP000751190">
    <property type="component" value="Unassembled WGS sequence"/>
</dbReference>
<dbReference type="SUPFAM" id="SSF52047">
    <property type="entry name" value="RNI-like"/>
    <property type="match status" value="1"/>
</dbReference>
<comment type="caution">
    <text evidence="5">The sequence shown here is derived from an EMBL/GenBank/DDBJ whole genome shotgun (WGS) entry which is preliminary data.</text>
</comment>
<feature type="compositionally biased region" description="Basic and acidic residues" evidence="4">
    <location>
        <begin position="20"/>
        <end position="32"/>
    </location>
</feature>
<feature type="region of interest" description="Disordered" evidence="4">
    <location>
        <begin position="182"/>
        <end position="217"/>
    </location>
</feature>
<reference evidence="5" key="1">
    <citation type="submission" date="2021-05" db="EMBL/GenBank/DDBJ databases">
        <title>The genome of the haptophyte Pavlova lutheri (Diacronema luteri, Pavlovales) - a model for lipid biosynthesis in eukaryotic algae.</title>
        <authorList>
            <person name="Hulatt C.J."/>
            <person name="Posewitz M.C."/>
        </authorList>
    </citation>
    <scope>NUCLEOTIDE SEQUENCE</scope>
    <source>
        <strain evidence="5">NIVA-4/92</strain>
    </source>
</reference>
<dbReference type="OrthoDB" id="120976at2759"/>
<dbReference type="GO" id="GO:0048471">
    <property type="term" value="C:perinuclear region of cytoplasm"/>
    <property type="evidence" value="ECO:0007669"/>
    <property type="project" value="TreeGrafter"/>
</dbReference>
<evidence type="ECO:0000256" key="2">
    <source>
        <dbReference type="ARBA" id="ARBA00022614"/>
    </source>
</evidence>
<evidence type="ECO:0000313" key="6">
    <source>
        <dbReference type="Proteomes" id="UP000751190"/>
    </source>
</evidence>
<dbReference type="GO" id="GO:0005634">
    <property type="term" value="C:nucleus"/>
    <property type="evidence" value="ECO:0007669"/>
    <property type="project" value="TreeGrafter"/>
</dbReference>
<dbReference type="Pfam" id="PF13516">
    <property type="entry name" value="LRR_6"/>
    <property type="match status" value="5"/>
</dbReference>
<evidence type="ECO:0000256" key="3">
    <source>
        <dbReference type="ARBA" id="ARBA00022737"/>
    </source>
</evidence>
<dbReference type="InterPro" id="IPR027038">
    <property type="entry name" value="RanGap"/>
</dbReference>
<feature type="compositionally biased region" description="Basic residues" evidence="4">
    <location>
        <begin position="33"/>
        <end position="42"/>
    </location>
</feature>
<keyword evidence="1" id="KW-0343">GTPase activation</keyword>
<proteinExistence type="predicted"/>
<dbReference type="InterPro" id="IPR032675">
    <property type="entry name" value="LRR_dom_sf"/>
</dbReference>